<dbReference type="GeneID" id="29387382"/>
<keyword evidence="1" id="KW-1133">Transmembrane helix</keyword>
<accession>A0AAX2LP84</accession>
<keyword evidence="1" id="KW-0472">Membrane</keyword>
<dbReference type="PANTHER" id="PTHR34980">
    <property type="entry name" value="INNER MEMBRANE PROTEIN-RELATED-RELATED"/>
    <property type="match status" value="1"/>
</dbReference>
<dbReference type="EMBL" id="UHIP01000001">
    <property type="protein sequence ID" value="SUP19055.1"/>
    <property type="molecule type" value="Genomic_DNA"/>
</dbReference>
<reference evidence="4" key="1">
    <citation type="submission" date="2015-12" db="EMBL/GenBank/DDBJ databases">
        <title>FDA dAtabase for Regulatory Grade micrObial Sequences (FDA-ARGOS): Supporting development and validation of Infectious Disease Dx tests.</title>
        <authorList>
            <person name="Hoffmann M."/>
            <person name="Allard M."/>
            <person name="Evans P."/>
            <person name="Brown E."/>
            <person name="Tallon L.J."/>
            <person name="Sadzewicz L."/>
            <person name="Sengamalay N."/>
            <person name="Ott S."/>
            <person name="Godinez A."/>
            <person name="Nagaraj S."/>
            <person name="Vyas G."/>
            <person name="Aluvathingal J."/>
            <person name="Nadendla S."/>
            <person name="Geyer C."/>
            <person name="Sichtig H."/>
        </authorList>
    </citation>
    <scope>NUCLEOTIDE SEQUENCE [LARGE SCALE GENOMIC DNA]</scope>
    <source>
        <strain evidence="4">ATCC 33809</strain>
    </source>
</reference>
<dbReference type="PANTHER" id="PTHR34980:SF1">
    <property type="entry name" value="INNER MEMBRANE PROTEIN"/>
    <property type="match status" value="1"/>
</dbReference>
<dbReference type="InterPro" id="IPR008523">
    <property type="entry name" value="DUF805"/>
</dbReference>
<keyword evidence="4" id="KW-1185">Reference proteome</keyword>
<dbReference type="EMBL" id="CP014035">
    <property type="protein sequence ID" value="AMF95939.1"/>
    <property type="molecule type" value="Genomic_DNA"/>
</dbReference>
<dbReference type="KEGG" id="vfl:AL536_21645"/>
<feature type="transmembrane region" description="Helical" evidence="1">
    <location>
        <begin position="44"/>
        <end position="63"/>
    </location>
</feature>
<name>A0AAX2LP84_VIBFL</name>
<reference evidence="3 5" key="3">
    <citation type="submission" date="2018-06" db="EMBL/GenBank/DDBJ databases">
        <authorList>
            <consortium name="Pathogen Informatics"/>
            <person name="Doyle S."/>
        </authorList>
    </citation>
    <scope>NUCLEOTIDE SEQUENCE [LARGE SCALE GENOMIC DNA]</scope>
    <source>
        <strain evidence="3 5">NCTC11327</strain>
    </source>
</reference>
<dbReference type="Proteomes" id="UP000057088">
    <property type="component" value="Chromosome 2"/>
</dbReference>
<dbReference type="GO" id="GO:0005886">
    <property type="term" value="C:plasma membrane"/>
    <property type="evidence" value="ECO:0007669"/>
    <property type="project" value="TreeGrafter"/>
</dbReference>
<organism evidence="3 5">
    <name type="scientific">Vibrio fluvialis</name>
    <dbReference type="NCBI Taxonomy" id="676"/>
    <lineage>
        <taxon>Bacteria</taxon>
        <taxon>Pseudomonadati</taxon>
        <taxon>Pseudomonadota</taxon>
        <taxon>Gammaproteobacteria</taxon>
        <taxon>Vibrionales</taxon>
        <taxon>Vibrionaceae</taxon>
        <taxon>Vibrio</taxon>
    </lineage>
</organism>
<dbReference type="RefSeq" id="WP_061057145.1">
    <property type="nucleotide sequence ID" value="NZ_CABLBX010000007.1"/>
</dbReference>
<feature type="transmembrane region" description="Helical" evidence="1">
    <location>
        <begin position="75"/>
        <end position="91"/>
    </location>
</feature>
<evidence type="ECO:0000313" key="2">
    <source>
        <dbReference type="EMBL" id="AMF95939.1"/>
    </source>
</evidence>
<evidence type="ECO:0000313" key="3">
    <source>
        <dbReference type="EMBL" id="SUP19055.1"/>
    </source>
</evidence>
<gene>
    <name evidence="3" type="primary">yhaI_1</name>
    <name evidence="2" type="ORF">AL536_21645</name>
    <name evidence="3" type="ORF">NCTC11327_00101</name>
</gene>
<sequence>MSYQTLLFSFQGRIGRQTYWIWNVCYYLAIVSVIVLLNRWLPGLAPYVLPMFMLLILVPDLAVTAKRWHDRDKSSWWLLLNVPLVIGRMTVPMGEASMTTTPNLLDTGISLAALLCGSWILIECGFLAGSDGDNRFGKAPE</sequence>
<feature type="transmembrane region" description="Helical" evidence="1">
    <location>
        <begin position="20"/>
        <end position="38"/>
    </location>
</feature>
<protein>
    <submittedName>
        <fullName evidence="2">DUF805 domain-containing protein</fullName>
    </submittedName>
    <submittedName>
        <fullName evidence="3">Membrane protein</fullName>
    </submittedName>
</protein>
<evidence type="ECO:0000313" key="5">
    <source>
        <dbReference type="Proteomes" id="UP000254626"/>
    </source>
</evidence>
<keyword evidence="1" id="KW-0812">Transmembrane</keyword>
<proteinExistence type="predicted"/>
<reference evidence="2" key="2">
    <citation type="submission" date="2018-01" db="EMBL/GenBank/DDBJ databases">
        <title>FDA dAtabase for Regulatory Grade micrObial Sequences (FDA-ARGOS): Supporting development and validation of Infectious Disease Dx tests.</title>
        <authorList>
            <person name="Hoffmann M."/>
            <person name="Allard M."/>
            <person name="Evans P."/>
            <person name="Brown E."/>
            <person name="Tallon L."/>
            <person name="Sadzewicz L."/>
            <person name="Sengamalay N."/>
            <person name="Ott S."/>
            <person name="Godinez A."/>
            <person name="Nagaraj S."/>
            <person name="Vyas G."/>
            <person name="Aluvathingal J."/>
            <person name="Nadendla S."/>
            <person name="Geyer C."/>
            <person name="Sichtig H."/>
        </authorList>
    </citation>
    <scope>NUCLEOTIDE SEQUENCE</scope>
    <source>
        <strain evidence="2">ATCC 33809</strain>
    </source>
</reference>
<dbReference type="Pfam" id="PF05656">
    <property type="entry name" value="DUF805"/>
    <property type="match status" value="1"/>
</dbReference>
<dbReference type="AlphaFoldDB" id="A0AAX2LP84"/>
<evidence type="ECO:0000313" key="4">
    <source>
        <dbReference type="Proteomes" id="UP000057088"/>
    </source>
</evidence>
<dbReference type="Proteomes" id="UP000254626">
    <property type="component" value="Unassembled WGS sequence"/>
</dbReference>
<feature type="transmembrane region" description="Helical" evidence="1">
    <location>
        <begin position="111"/>
        <end position="129"/>
    </location>
</feature>
<evidence type="ECO:0000256" key="1">
    <source>
        <dbReference type="SAM" id="Phobius"/>
    </source>
</evidence>